<keyword evidence="6" id="KW-1185">Reference proteome</keyword>
<evidence type="ECO:0000313" key="5">
    <source>
        <dbReference type="EMBL" id="AGY59005.1"/>
    </source>
</evidence>
<organism evidence="5 6">
    <name type="scientific">Gloeobacter kilaueensis (strain ATCC BAA-2537 / CCAP 1431/1 / ULC 316 / JS1)</name>
    <dbReference type="NCBI Taxonomy" id="1183438"/>
    <lineage>
        <taxon>Bacteria</taxon>
        <taxon>Bacillati</taxon>
        <taxon>Cyanobacteriota</taxon>
        <taxon>Cyanophyceae</taxon>
        <taxon>Gloeobacterales</taxon>
        <taxon>Gloeobacteraceae</taxon>
        <taxon>Gloeobacter</taxon>
    </lineage>
</organism>
<dbReference type="eggNOG" id="COG1912">
    <property type="taxonomic scope" value="Bacteria"/>
</dbReference>
<evidence type="ECO:0000259" key="3">
    <source>
        <dbReference type="Pfam" id="PF01887"/>
    </source>
</evidence>
<dbReference type="Gene3D" id="3.40.50.10790">
    <property type="entry name" value="S-adenosyl-l-methionine hydroxide adenosyltransferase, N-terminal"/>
    <property type="match status" value="1"/>
</dbReference>
<proteinExistence type="inferred from homology"/>
<dbReference type="SUPFAM" id="SSF102522">
    <property type="entry name" value="Bacterial fluorinating enzyme, N-terminal domain"/>
    <property type="match status" value="1"/>
</dbReference>
<evidence type="ECO:0000259" key="4">
    <source>
        <dbReference type="Pfam" id="PF20257"/>
    </source>
</evidence>
<protein>
    <recommendedName>
        <fullName evidence="7">Adenosyl-chloride synthase</fullName>
    </recommendedName>
</protein>
<name>U5QMV8_GLOK1</name>
<dbReference type="PANTHER" id="PTHR35092">
    <property type="entry name" value="CHLORINASE MJ1651"/>
    <property type="match status" value="1"/>
</dbReference>
<dbReference type="PATRIC" id="fig|1183438.3.peg.2717"/>
<dbReference type="Pfam" id="PF20257">
    <property type="entry name" value="SAM_HAT_C"/>
    <property type="match status" value="1"/>
</dbReference>
<accession>U5QMV8</accession>
<evidence type="ECO:0008006" key="7">
    <source>
        <dbReference type="Google" id="ProtNLM"/>
    </source>
</evidence>
<gene>
    <name evidence="5" type="ORF">GKIL_2759</name>
</gene>
<dbReference type="STRING" id="1183438.GKIL_2759"/>
<dbReference type="EMBL" id="CP003587">
    <property type="protein sequence ID" value="AGY59005.1"/>
    <property type="molecule type" value="Genomic_DNA"/>
</dbReference>
<dbReference type="OrthoDB" id="9792195at2"/>
<dbReference type="HOGENOM" id="CLU_059734_1_1_3"/>
<evidence type="ECO:0000313" key="6">
    <source>
        <dbReference type="Proteomes" id="UP000017396"/>
    </source>
</evidence>
<dbReference type="InterPro" id="IPR046469">
    <property type="entry name" value="SAM_HAT_N"/>
</dbReference>
<keyword evidence="1" id="KW-0949">S-adenosyl-L-methionine</keyword>
<evidence type="ECO:0000256" key="2">
    <source>
        <dbReference type="ARBA" id="ARBA00024035"/>
    </source>
</evidence>
<dbReference type="PIRSF" id="PIRSF006779">
    <property type="entry name" value="UCP006779"/>
    <property type="match status" value="1"/>
</dbReference>
<dbReference type="KEGG" id="glj:GKIL_2759"/>
<evidence type="ECO:0000256" key="1">
    <source>
        <dbReference type="ARBA" id="ARBA00022691"/>
    </source>
</evidence>
<feature type="domain" description="S-adenosyl-l-methionine hydroxide adenosyltransferase N-terminal" evidence="3">
    <location>
        <begin position="4"/>
        <end position="146"/>
    </location>
</feature>
<dbReference type="RefSeq" id="WP_023174216.1">
    <property type="nucleotide sequence ID" value="NC_022600.1"/>
</dbReference>
<dbReference type="PANTHER" id="PTHR35092:SF1">
    <property type="entry name" value="CHLORINASE MJ1651"/>
    <property type="match status" value="1"/>
</dbReference>
<dbReference type="Gene3D" id="2.40.30.90">
    <property type="entry name" value="Bacterial fluorinating enzyme like"/>
    <property type="match status" value="1"/>
</dbReference>
<sequence>MAVITLLSDYGLETSAVGAIKGTLMKGCPGVQLIDLTHQIQPQDLLAARFELMTAYRSFPEATVHLAIVDPGAMLGRRAVAFRTAQYAFVGPDNGLFDGVLDLEPALEAVELPGLQSPPNRLFRGRDVFAPAAAALAAGKALSQVGRPIAPASLARFEVNLADRRADGIHGQIQRIDRFGNLITNIPGEWVGERLWEVRVLGHHFLFSLAGADPQGGRLQAQIASHGFVQLVFEGGDCARRLGVAVGQGVVMRSLSPVL</sequence>
<dbReference type="Pfam" id="PF01887">
    <property type="entry name" value="SAM_HAT_N"/>
    <property type="match status" value="1"/>
</dbReference>
<reference evidence="5 6" key="1">
    <citation type="journal article" date="2013" name="PLoS ONE">
        <title>Cultivation and Complete Genome Sequencing of Gloeobacter kilaueensis sp. nov., from a Lava Cave in Kilauea Caldera, Hawai'i.</title>
        <authorList>
            <person name="Saw J.H."/>
            <person name="Schatz M."/>
            <person name="Brown M.V."/>
            <person name="Kunkel D.D."/>
            <person name="Foster J.S."/>
            <person name="Shick H."/>
            <person name="Christensen S."/>
            <person name="Hou S."/>
            <person name="Wan X."/>
            <person name="Donachie S.P."/>
        </authorList>
    </citation>
    <scope>NUCLEOTIDE SEQUENCE [LARGE SCALE GENOMIC DNA]</scope>
    <source>
        <strain evidence="6">JS</strain>
    </source>
</reference>
<comment type="similarity">
    <text evidence="2">Belongs to the SAM hydrolase / SAM-dependent halogenase family.</text>
</comment>
<dbReference type="InterPro" id="IPR002747">
    <property type="entry name" value="SAM_OH_AdoTrfase"/>
</dbReference>
<dbReference type="AlphaFoldDB" id="U5QMV8"/>
<dbReference type="InterPro" id="IPR023227">
    <property type="entry name" value="SAM_OH_AdoTrfase_C_sf"/>
</dbReference>
<dbReference type="InterPro" id="IPR023228">
    <property type="entry name" value="SAM_OH_AdoTrfase_N_sf"/>
</dbReference>
<dbReference type="InterPro" id="IPR046470">
    <property type="entry name" value="SAM_HAT_C"/>
</dbReference>
<dbReference type="Proteomes" id="UP000017396">
    <property type="component" value="Chromosome"/>
</dbReference>
<dbReference type="SUPFAM" id="SSF101852">
    <property type="entry name" value="Bacterial fluorinating enzyme, C-terminal domain"/>
    <property type="match status" value="1"/>
</dbReference>
<feature type="domain" description="S-adenosyl-l-methionine hydroxide adenosyltransferase C-terminal" evidence="4">
    <location>
        <begin position="171"/>
        <end position="250"/>
    </location>
</feature>